<dbReference type="Proteomes" id="UP000031668">
    <property type="component" value="Unassembled WGS sequence"/>
</dbReference>
<sequence>MEGGPWSLALVSREFNHYIACHYDRELLTLDIPFVFHEFIRGHASSDINSIVESACKYVTVDFAKPKRNSILIAGIRECAERVRNLILEKYRHCDDFAASIKVDPKYYSRLIGKKHQPSKNFKPKMKLC</sequence>
<accession>A0A0C2J6P6</accession>
<reference evidence="1 2" key="1">
    <citation type="journal article" date="2014" name="Genome Biol. Evol.">
        <title>The genome of the myxosporean Thelohanellus kitauei shows adaptations to nutrient acquisition within its fish host.</title>
        <authorList>
            <person name="Yang Y."/>
            <person name="Xiong J."/>
            <person name="Zhou Z."/>
            <person name="Huo F."/>
            <person name="Miao W."/>
            <person name="Ran C."/>
            <person name="Liu Y."/>
            <person name="Zhang J."/>
            <person name="Feng J."/>
            <person name="Wang M."/>
            <person name="Wang M."/>
            <person name="Wang L."/>
            <person name="Yao B."/>
        </authorList>
    </citation>
    <scope>NUCLEOTIDE SEQUENCE [LARGE SCALE GENOMIC DNA]</scope>
    <source>
        <strain evidence="1">Wuqing</strain>
    </source>
</reference>
<dbReference type="Gene3D" id="3.30.1370.10">
    <property type="entry name" value="K Homology domain, type 1"/>
    <property type="match status" value="1"/>
</dbReference>
<comment type="caution">
    <text evidence="1">The sequence shown here is derived from an EMBL/GenBank/DDBJ whole genome shotgun (WGS) entry which is preliminary data.</text>
</comment>
<gene>
    <name evidence="1" type="ORF">RF11_09252</name>
</gene>
<dbReference type="InterPro" id="IPR036612">
    <property type="entry name" value="KH_dom_type_1_sf"/>
</dbReference>
<name>A0A0C2J6P6_THEKT</name>
<evidence type="ECO:0000313" key="1">
    <source>
        <dbReference type="EMBL" id="KII64843.1"/>
    </source>
</evidence>
<dbReference type="OrthoDB" id="10027144at2759"/>
<dbReference type="GO" id="GO:0003723">
    <property type="term" value="F:RNA binding"/>
    <property type="evidence" value="ECO:0007669"/>
    <property type="project" value="InterPro"/>
</dbReference>
<organism evidence="1 2">
    <name type="scientific">Thelohanellus kitauei</name>
    <name type="common">Myxosporean</name>
    <dbReference type="NCBI Taxonomy" id="669202"/>
    <lineage>
        <taxon>Eukaryota</taxon>
        <taxon>Metazoa</taxon>
        <taxon>Cnidaria</taxon>
        <taxon>Myxozoa</taxon>
        <taxon>Myxosporea</taxon>
        <taxon>Bivalvulida</taxon>
        <taxon>Platysporina</taxon>
        <taxon>Myxobolidae</taxon>
        <taxon>Thelohanellus</taxon>
    </lineage>
</organism>
<keyword evidence="2" id="KW-1185">Reference proteome</keyword>
<dbReference type="SUPFAM" id="SSF54791">
    <property type="entry name" value="Eukaryotic type KH-domain (KH-domain type I)"/>
    <property type="match status" value="1"/>
</dbReference>
<evidence type="ECO:0000313" key="2">
    <source>
        <dbReference type="Proteomes" id="UP000031668"/>
    </source>
</evidence>
<protein>
    <submittedName>
        <fullName evidence="1">Uncharacterized protein</fullName>
    </submittedName>
</protein>
<proteinExistence type="predicted"/>
<dbReference type="AlphaFoldDB" id="A0A0C2J6P6"/>
<dbReference type="EMBL" id="JWZT01004076">
    <property type="protein sequence ID" value="KII64843.1"/>
    <property type="molecule type" value="Genomic_DNA"/>
</dbReference>